<accession>A0A0V0QVJ0</accession>
<dbReference type="Proteomes" id="UP000054937">
    <property type="component" value="Unassembled WGS sequence"/>
</dbReference>
<evidence type="ECO:0000313" key="6">
    <source>
        <dbReference type="EMBL" id="KRX06251.1"/>
    </source>
</evidence>
<dbReference type="PANTHER" id="PTHR12756:SF45">
    <property type="entry name" value="CYTOSOLIC CARBOXYPEPTIDASE NNA1"/>
    <property type="match status" value="1"/>
</dbReference>
<dbReference type="Gene3D" id="3.40.630.10">
    <property type="entry name" value="Zn peptidases"/>
    <property type="match status" value="1"/>
</dbReference>
<gene>
    <name evidence="6" type="ORF">PPERSA_06133</name>
</gene>
<comment type="cofactor">
    <cofactor evidence="1">
        <name>Zn(2+)</name>
        <dbReference type="ChEBI" id="CHEBI:29105"/>
    </cofactor>
</comment>
<comment type="similarity">
    <text evidence="2 3">Belongs to the peptidase M14 family.</text>
</comment>
<evidence type="ECO:0000256" key="4">
    <source>
        <dbReference type="SAM" id="MobiDB-lite"/>
    </source>
</evidence>
<dbReference type="Pfam" id="PF00246">
    <property type="entry name" value="Peptidase_M14"/>
    <property type="match status" value="1"/>
</dbReference>
<dbReference type="OrthoDB" id="10253041at2759"/>
<evidence type="ECO:0000313" key="7">
    <source>
        <dbReference type="Proteomes" id="UP000054937"/>
    </source>
</evidence>
<evidence type="ECO:0000256" key="2">
    <source>
        <dbReference type="ARBA" id="ARBA00005988"/>
    </source>
</evidence>
<comment type="caution">
    <text evidence="6">The sequence shown here is derived from an EMBL/GenBank/DDBJ whole genome shotgun (WGS) entry which is preliminary data.</text>
</comment>
<evidence type="ECO:0000256" key="3">
    <source>
        <dbReference type="PROSITE-ProRule" id="PRU01379"/>
    </source>
</evidence>
<comment type="caution">
    <text evidence="3">Lacks conserved residue(s) required for the propagation of feature annotation.</text>
</comment>
<sequence>MMKNKKNKKIQNQKIIKRKKKSKKNNQKNKMRFQMLTNEYQEIMKQQGDFWENSKGGTYPIDMGVKTGTDFVLLPRNPEFLQNSEPYEPMYIPKQTILEESIRREVERICFADTLINRVVYDCSDPSLYTKDVDPKNYDMDILPFYIPQNQDDITLVFESKFESGNLRRAIQICDYEYNLILKPDYFTTGHTQWYYFSISNVRKNVEYRFNIINMMKPDSLYNSGMKPLCYSEKQAKYKNDYDNVYLTHCYPYTYSQLCRYLRVIENDPVKKNRVKRKTICQTVAGNNCDCVVIGDNNNGKEKKGILLTSRVHPGETMASYTIENIMEFLIGNTIEAKQLRENFIFKIVPMLNIDGVINGNYRCNLSGVDLNRQWIDPSKKLHPTIFSTKIENEGRQGFNALL</sequence>
<dbReference type="EMBL" id="LDAU01000098">
    <property type="protein sequence ID" value="KRX06251.1"/>
    <property type="molecule type" value="Genomic_DNA"/>
</dbReference>
<name>A0A0V0QVJ0_PSEPJ</name>
<evidence type="ECO:0000259" key="5">
    <source>
        <dbReference type="PROSITE" id="PS52035"/>
    </source>
</evidence>
<dbReference type="InterPro" id="IPR000834">
    <property type="entry name" value="Peptidase_M14"/>
</dbReference>
<dbReference type="PANTHER" id="PTHR12756">
    <property type="entry name" value="CYTOSOLIC CARBOXYPEPTIDASE"/>
    <property type="match status" value="1"/>
</dbReference>
<dbReference type="GO" id="GO:0006508">
    <property type="term" value="P:proteolysis"/>
    <property type="evidence" value="ECO:0007669"/>
    <property type="project" value="InterPro"/>
</dbReference>
<dbReference type="PROSITE" id="PS52035">
    <property type="entry name" value="PEPTIDASE_M14"/>
    <property type="match status" value="1"/>
</dbReference>
<dbReference type="AlphaFoldDB" id="A0A0V0QVJ0"/>
<dbReference type="Pfam" id="PF18027">
    <property type="entry name" value="Pepdidase_M14_N"/>
    <property type="match status" value="1"/>
</dbReference>
<evidence type="ECO:0000256" key="1">
    <source>
        <dbReference type="ARBA" id="ARBA00001947"/>
    </source>
</evidence>
<feature type="domain" description="Peptidase M14" evidence="5">
    <location>
        <begin position="251"/>
        <end position="403"/>
    </location>
</feature>
<reference evidence="6 7" key="1">
    <citation type="journal article" date="2015" name="Sci. Rep.">
        <title>Genome of the facultative scuticociliatosis pathogen Pseudocohnilembus persalinus provides insight into its virulence through horizontal gene transfer.</title>
        <authorList>
            <person name="Xiong J."/>
            <person name="Wang G."/>
            <person name="Cheng J."/>
            <person name="Tian M."/>
            <person name="Pan X."/>
            <person name="Warren A."/>
            <person name="Jiang C."/>
            <person name="Yuan D."/>
            <person name="Miao W."/>
        </authorList>
    </citation>
    <scope>NUCLEOTIDE SEQUENCE [LARGE SCALE GENOMIC DNA]</scope>
    <source>
        <strain evidence="6">36N120E</strain>
    </source>
</reference>
<dbReference type="InterPro" id="IPR050821">
    <property type="entry name" value="Cytosolic_carboxypeptidase"/>
</dbReference>
<organism evidence="6 7">
    <name type="scientific">Pseudocohnilembus persalinus</name>
    <name type="common">Ciliate</name>
    <dbReference type="NCBI Taxonomy" id="266149"/>
    <lineage>
        <taxon>Eukaryota</taxon>
        <taxon>Sar</taxon>
        <taxon>Alveolata</taxon>
        <taxon>Ciliophora</taxon>
        <taxon>Intramacronucleata</taxon>
        <taxon>Oligohymenophorea</taxon>
        <taxon>Scuticociliatia</taxon>
        <taxon>Philasterida</taxon>
        <taxon>Pseudocohnilembidae</taxon>
        <taxon>Pseudocohnilembus</taxon>
    </lineage>
</organism>
<dbReference type="InterPro" id="IPR040626">
    <property type="entry name" value="Pepdidase_M14_N"/>
</dbReference>
<dbReference type="SUPFAM" id="SSF53187">
    <property type="entry name" value="Zn-dependent exopeptidases"/>
    <property type="match status" value="1"/>
</dbReference>
<dbReference type="InParanoid" id="A0A0V0QVJ0"/>
<proteinExistence type="inferred from homology"/>
<dbReference type="Gene3D" id="2.60.40.3120">
    <property type="match status" value="1"/>
</dbReference>
<dbReference type="GO" id="GO:0008270">
    <property type="term" value="F:zinc ion binding"/>
    <property type="evidence" value="ECO:0007669"/>
    <property type="project" value="InterPro"/>
</dbReference>
<dbReference type="GO" id="GO:0004181">
    <property type="term" value="F:metallocarboxypeptidase activity"/>
    <property type="evidence" value="ECO:0007669"/>
    <property type="project" value="InterPro"/>
</dbReference>
<feature type="region of interest" description="Disordered" evidence="4">
    <location>
        <begin position="1"/>
        <end position="29"/>
    </location>
</feature>
<protein>
    <recommendedName>
        <fullName evidence="5">Peptidase M14 domain-containing protein</fullName>
    </recommendedName>
</protein>
<keyword evidence="7" id="KW-1185">Reference proteome</keyword>